<reference evidence="2 3" key="1">
    <citation type="journal article" date="2008" name="PLoS Genet.">
        <title>Genomic islands in the pathogenic filamentous fungus Aspergillus fumigatus.</title>
        <authorList>
            <person name="Fedorova N.D."/>
            <person name="Khaldi N."/>
            <person name="Joardar V.S."/>
            <person name="Maiti R."/>
            <person name="Amedeo P."/>
            <person name="Anderson M.J."/>
            <person name="Crabtree J."/>
            <person name="Silva J.C."/>
            <person name="Badger J.H."/>
            <person name="Albarraq A."/>
            <person name="Angiuoli S."/>
            <person name="Bussey H."/>
            <person name="Bowyer P."/>
            <person name="Cotty P.J."/>
            <person name="Dyer P.S."/>
            <person name="Egan A."/>
            <person name="Galens K."/>
            <person name="Fraser-Liggett C.M."/>
            <person name="Haas B.J."/>
            <person name="Inman J.M."/>
            <person name="Kent R."/>
            <person name="Lemieux S."/>
            <person name="Malavazi I."/>
            <person name="Orvis J."/>
            <person name="Roemer T."/>
            <person name="Ronning C.M."/>
            <person name="Sundaram J.P."/>
            <person name="Sutton G."/>
            <person name="Turner G."/>
            <person name="Venter J.C."/>
            <person name="White O.R."/>
            <person name="Whitty B.R."/>
            <person name="Youngman P."/>
            <person name="Wolfe K.H."/>
            <person name="Goldman G.H."/>
            <person name="Wortman J.R."/>
            <person name="Jiang B."/>
            <person name="Denning D.W."/>
            <person name="Nierman W.C."/>
        </authorList>
    </citation>
    <scope>NUCLEOTIDE SEQUENCE [LARGE SCALE GENOMIC DNA]</scope>
    <source>
        <strain evidence="3">CBS 144.89 / FGSC A1163 / CEA10</strain>
    </source>
</reference>
<name>B0XX76_ASPFC</name>
<dbReference type="EMBL" id="DS499596">
    <property type="protein sequence ID" value="EDP52543.1"/>
    <property type="molecule type" value="Genomic_DNA"/>
</dbReference>
<protein>
    <submittedName>
        <fullName evidence="2">Uncharacterized protein</fullName>
    </submittedName>
</protein>
<organism evidence="2 3">
    <name type="scientific">Aspergillus fumigatus (strain CBS 144.89 / FGSC A1163 / CEA10)</name>
    <name type="common">Neosartorya fumigata</name>
    <dbReference type="NCBI Taxonomy" id="451804"/>
    <lineage>
        <taxon>Eukaryota</taxon>
        <taxon>Fungi</taxon>
        <taxon>Dikarya</taxon>
        <taxon>Ascomycota</taxon>
        <taxon>Pezizomycotina</taxon>
        <taxon>Eurotiomycetes</taxon>
        <taxon>Eurotiomycetidae</taxon>
        <taxon>Eurotiales</taxon>
        <taxon>Aspergillaceae</taxon>
        <taxon>Aspergillus</taxon>
        <taxon>Aspergillus subgen. Fumigati</taxon>
    </lineage>
</organism>
<dbReference type="HOGENOM" id="CLU_3049905_0_0_1"/>
<feature type="region of interest" description="Disordered" evidence="1">
    <location>
        <begin position="33"/>
        <end position="54"/>
    </location>
</feature>
<keyword evidence="3" id="KW-1185">Reference proteome</keyword>
<accession>B0XX76</accession>
<evidence type="ECO:0000313" key="3">
    <source>
        <dbReference type="Proteomes" id="UP000001699"/>
    </source>
</evidence>
<dbReference type="Proteomes" id="UP000001699">
    <property type="component" value="Unassembled WGS sequence"/>
</dbReference>
<evidence type="ECO:0000256" key="1">
    <source>
        <dbReference type="SAM" id="MobiDB-lite"/>
    </source>
</evidence>
<gene>
    <name evidence="2" type="ORF">AFUB_037090</name>
</gene>
<evidence type="ECO:0000313" key="2">
    <source>
        <dbReference type="EMBL" id="EDP52543.1"/>
    </source>
</evidence>
<sequence length="54" mass="6032">MRSAEWTQGKQDRHMGIGKWRVAHLACEYREGGRKKQVTGGGSNVAAENEESEN</sequence>
<dbReference type="AlphaFoldDB" id="B0XX76"/>
<proteinExistence type="predicted"/>
<dbReference type="VEuPathDB" id="FungiDB:AFUB_037090"/>